<sequence>MTTQLGLGTHRCPDVEGAAAMAAAHAVGWIDTAPNYDCGLAEGALLRVLGNNPQIKVSTKVGFVPRLLQDRAVKDSVLTKAQANSGHALTAEYIAWQVERSRRALGREPDLVFLHNPEHHCEPHQIRERLSTAFAALEEACSQQLVHGYGVAAWNGFSHGIFNVPLLVDLAFEAGGPQHHLRAIQLPLSLVKLSAIAEALDGGGVLAEAQAAGLDVFASAPLHGGEVPKLVTPELSELIRSGSSPAQAGLAVVASAPGVRRVLLSTGNTEHWTDAAAAVGGQQLSEAVMRRVVDVLGT</sequence>
<name>A0ABP5IPF2_9ACTN</name>
<feature type="domain" description="NADP-dependent oxidoreductase" evidence="1">
    <location>
        <begin position="13"/>
        <end position="155"/>
    </location>
</feature>
<dbReference type="InterPro" id="IPR053135">
    <property type="entry name" value="AKR2_Oxidoreductase"/>
</dbReference>
<dbReference type="Proteomes" id="UP001500897">
    <property type="component" value="Unassembled WGS sequence"/>
</dbReference>
<comment type="caution">
    <text evidence="2">The sequence shown here is derived from an EMBL/GenBank/DDBJ whole genome shotgun (WGS) entry which is preliminary data.</text>
</comment>
<dbReference type="EMBL" id="BAAANS010000023">
    <property type="protein sequence ID" value="GAA2102166.1"/>
    <property type="molecule type" value="Genomic_DNA"/>
</dbReference>
<organism evidence="2 3">
    <name type="scientific">Kitasatospora saccharophila</name>
    <dbReference type="NCBI Taxonomy" id="407973"/>
    <lineage>
        <taxon>Bacteria</taxon>
        <taxon>Bacillati</taxon>
        <taxon>Actinomycetota</taxon>
        <taxon>Actinomycetes</taxon>
        <taxon>Kitasatosporales</taxon>
        <taxon>Streptomycetaceae</taxon>
        <taxon>Kitasatospora</taxon>
    </lineage>
</organism>
<protein>
    <submittedName>
        <fullName evidence="2">Aldo/keto reductase</fullName>
    </submittedName>
</protein>
<dbReference type="PANTHER" id="PTHR43312">
    <property type="entry name" value="D-THREO-ALDOSE 1-DEHYDROGENASE"/>
    <property type="match status" value="1"/>
</dbReference>
<evidence type="ECO:0000313" key="3">
    <source>
        <dbReference type="Proteomes" id="UP001500897"/>
    </source>
</evidence>
<gene>
    <name evidence="2" type="ORF">GCM10009759_36490</name>
</gene>
<evidence type="ECO:0000259" key="1">
    <source>
        <dbReference type="Pfam" id="PF00248"/>
    </source>
</evidence>
<keyword evidence="3" id="KW-1185">Reference proteome</keyword>
<dbReference type="SUPFAM" id="SSF51430">
    <property type="entry name" value="NAD(P)-linked oxidoreductase"/>
    <property type="match status" value="1"/>
</dbReference>
<dbReference type="PANTHER" id="PTHR43312:SF1">
    <property type="entry name" value="NADP-DEPENDENT OXIDOREDUCTASE DOMAIN-CONTAINING PROTEIN"/>
    <property type="match status" value="1"/>
</dbReference>
<reference evidence="3" key="1">
    <citation type="journal article" date="2019" name="Int. J. Syst. Evol. Microbiol.">
        <title>The Global Catalogue of Microorganisms (GCM) 10K type strain sequencing project: providing services to taxonomists for standard genome sequencing and annotation.</title>
        <authorList>
            <consortium name="The Broad Institute Genomics Platform"/>
            <consortium name="The Broad Institute Genome Sequencing Center for Infectious Disease"/>
            <person name="Wu L."/>
            <person name="Ma J."/>
        </authorList>
    </citation>
    <scope>NUCLEOTIDE SEQUENCE [LARGE SCALE GENOMIC DNA]</scope>
    <source>
        <strain evidence="3">JCM 14559</strain>
    </source>
</reference>
<evidence type="ECO:0000313" key="2">
    <source>
        <dbReference type="EMBL" id="GAA2102166.1"/>
    </source>
</evidence>
<dbReference type="InterPro" id="IPR023210">
    <property type="entry name" value="NADP_OxRdtase_dom"/>
</dbReference>
<dbReference type="InterPro" id="IPR036812">
    <property type="entry name" value="NAD(P)_OxRdtase_dom_sf"/>
</dbReference>
<dbReference type="RefSeq" id="WP_344553297.1">
    <property type="nucleotide sequence ID" value="NZ_BAAANS010000023.1"/>
</dbReference>
<dbReference type="Gene3D" id="3.20.20.100">
    <property type="entry name" value="NADP-dependent oxidoreductase domain"/>
    <property type="match status" value="1"/>
</dbReference>
<dbReference type="Pfam" id="PF00248">
    <property type="entry name" value="Aldo_ket_red"/>
    <property type="match status" value="1"/>
</dbReference>
<dbReference type="CDD" id="cd19099">
    <property type="entry name" value="AKR_unchar"/>
    <property type="match status" value="1"/>
</dbReference>
<accession>A0ABP5IPF2</accession>
<proteinExistence type="predicted"/>